<dbReference type="AlphaFoldDB" id="A0A382D1L9"/>
<dbReference type="EMBL" id="UINC01036855">
    <property type="protein sequence ID" value="SVB31457.1"/>
    <property type="molecule type" value="Genomic_DNA"/>
</dbReference>
<dbReference type="InterPro" id="IPR009078">
    <property type="entry name" value="Ferritin-like_SF"/>
</dbReference>
<evidence type="ECO:0000313" key="1">
    <source>
        <dbReference type="EMBL" id="SVB31457.1"/>
    </source>
</evidence>
<proteinExistence type="predicted"/>
<reference evidence="1" key="1">
    <citation type="submission" date="2018-05" db="EMBL/GenBank/DDBJ databases">
        <authorList>
            <person name="Lanie J.A."/>
            <person name="Ng W.-L."/>
            <person name="Kazmierczak K.M."/>
            <person name="Andrzejewski T.M."/>
            <person name="Davidsen T.M."/>
            <person name="Wayne K.J."/>
            <person name="Tettelin H."/>
            <person name="Glass J.I."/>
            <person name="Rusch D."/>
            <person name="Podicherti R."/>
            <person name="Tsui H.-C.T."/>
            <person name="Winkler M.E."/>
        </authorList>
    </citation>
    <scope>NUCLEOTIDE SEQUENCE</scope>
</reference>
<evidence type="ECO:0008006" key="2">
    <source>
        <dbReference type="Google" id="ProtNLM"/>
    </source>
</evidence>
<gene>
    <name evidence="1" type="ORF">METZ01_LOCUS184311</name>
</gene>
<feature type="non-terminal residue" evidence="1">
    <location>
        <position position="1"/>
    </location>
</feature>
<dbReference type="InterPro" id="IPR012347">
    <property type="entry name" value="Ferritin-like"/>
</dbReference>
<protein>
    <recommendedName>
        <fullName evidence="2">Ferritin-like diiron domain-containing protein</fullName>
    </recommendedName>
</protein>
<accession>A0A382D1L9</accession>
<dbReference type="Gene3D" id="1.20.1260.10">
    <property type="match status" value="1"/>
</dbReference>
<name>A0A382D1L9_9ZZZZ</name>
<sequence length="60" mass="7066">IQDILEESLEHELHALNLYKSFLDLVENASVYLEEYARTMIGQVEQHAIELKKMLQDYSI</sequence>
<organism evidence="1">
    <name type="scientific">marine metagenome</name>
    <dbReference type="NCBI Taxonomy" id="408172"/>
    <lineage>
        <taxon>unclassified sequences</taxon>
        <taxon>metagenomes</taxon>
        <taxon>ecological metagenomes</taxon>
    </lineage>
</organism>
<dbReference type="SUPFAM" id="SSF47240">
    <property type="entry name" value="Ferritin-like"/>
    <property type="match status" value="1"/>
</dbReference>